<dbReference type="Gene3D" id="3.30.460.10">
    <property type="entry name" value="Beta Polymerase, domain 2"/>
    <property type="match status" value="1"/>
</dbReference>
<feature type="region of interest" description="Disordered" evidence="1">
    <location>
        <begin position="299"/>
        <end position="354"/>
    </location>
</feature>
<dbReference type="EMBL" id="JADKMY010000002">
    <property type="protein sequence ID" value="MBF4553776.1"/>
    <property type="molecule type" value="Genomic_DNA"/>
</dbReference>
<comment type="caution">
    <text evidence="3">The sequence shown here is derived from an EMBL/GenBank/DDBJ whole genome shotgun (WGS) entry which is preliminary data.</text>
</comment>
<reference evidence="3 4" key="1">
    <citation type="submission" date="2020-10" db="EMBL/GenBank/DDBJ databases">
        <title>Novel species in genus Corynebacterium.</title>
        <authorList>
            <person name="Zhang G."/>
        </authorList>
    </citation>
    <scope>NUCLEOTIDE SEQUENCE [LARGE SCALE GENOMIC DNA]</scope>
    <source>
        <strain evidence="3 4">DSM 45110</strain>
    </source>
</reference>
<protein>
    <recommendedName>
        <fullName evidence="2">RelA/SpoT domain-containing protein</fullName>
    </recommendedName>
</protein>
<proteinExistence type="predicted"/>
<organism evidence="3 4">
    <name type="scientific">Corynebacterium suicordis DSM 45110</name>
    <dbReference type="NCBI Taxonomy" id="1121369"/>
    <lineage>
        <taxon>Bacteria</taxon>
        <taxon>Bacillati</taxon>
        <taxon>Actinomycetota</taxon>
        <taxon>Actinomycetes</taxon>
        <taxon>Mycobacteriales</taxon>
        <taxon>Corynebacteriaceae</taxon>
        <taxon>Corynebacterium</taxon>
    </lineage>
</organism>
<evidence type="ECO:0000256" key="1">
    <source>
        <dbReference type="SAM" id="MobiDB-lite"/>
    </source>
</evidence>
<dbReference type="InterPro" id="IPR043519">
    <property type="entry name" value="NT_sf"/>
</dbReference>
<evidence type="ECO:0000313" key="4">
    <source>
        <dbReference type="Proteomes" id="UP000635902"/>
    </source>
</evidence>
<evidence type="ECO:0000259" key="2">
    <source>
        <dbReference type="SMART" id="SM00954"/>
    </source>
</evidence>
<dbReference type="InterPro" id="IPR007685">
    <property type="entry name" value="RelA_SpoT"/>
</dbReference>
<feature type="compositionally biased region" description="Basic and acidic residues" evidence="1">
    <location>
        <begin position="331"/>
        <end position="342"/>
    </location>
</feature>
<dbReference type="Gene3D" id="1.10.287.860">
    <property type="entry name" value="Nucleotidyltransferase"/>
    <property type="match status" value="1"/>
</dbReference>
<gene>
    <name evidence="3" type="ORF">IRY30_06750</name>
</gene>
<dbReference type="PANTHER" id="PTHR41773:SF1">
    <property type="entry name" value="RELA_SPOT DOMAIN-CONTAINING PROTEIN"/>
    <property type="match status" value="1"/>
</dbReference>
<keyword evidence="4" id="KW-1185">Reference proteome</keyword>
<sequence>MSKKKKTPREVKQYDLWVAENPGIRAEIGSVIQDALDDAGITYDQVVVRIKDRDSFMTKIDNPNYPDYVDIHSAYDILGARVITYHSSEIPQLLAVMESLFQVEAVVDKAAETARRGRFGYSSQHVIVRVPQLGGMLMEIQLRTVLQHAWAEFEHDIRYKNLSGTANPEIHRAFTLAAGLIELADQQFDLIAETAEKATNLASHFSGEIKEVTLARFLTLVFGEEFPASRVAYYGYAVDMLAAHEITTYEQLAELLTPENLEKLFKAYNYPYPPGQVRLLDDMLLFVYGREHIRKTVHIGDDSSSRPGRLGNRWQKLGQTTMADLENTKAPQREIQADEKKPASARGKKKPHKK</sequence>
<evidence type="ECO:0000313" key="3">
    <source>
        <dbReference type="EMBL" id="MBF4553776.1"/>
    </source>
</evidence>
<dbReference type="Pfam" id="PF04607">
    <property type="entry name" value="RelA_SpoT"/>
    <property type="match status" value="1"/>
</dbReference>
<dbReference type="Proteomes" id="UP000635902">
    <property type="component" value="Unassembled WGS sequence"/>
</dbReference>
<dbReference type="SMART" id="SM00954">
    <property type="entry name" value="RelA_SpoT"/>
    <property type="match status" value="1"/>
</dbReference>
<dbReference type="CDD" id="cd05399">
    <property type="entry name" value="NT_Rel-Spo_like"/>
    <property type="match status" value="1"/>
</dbReference>
<dbReference type="SUPFAM" id="SSF81301">
    <property type="entry name" value="Nucleotidyltransferase"/>
    <property type="match status" value="1"/>
</dbReference>
<name>A0ABR9ZK23_9CORY</name>
<feature type="domain" description="RelA/SpoT" evidence="2">
    <location>
        <begin position="48"/>
        <end position="165"/>
    </location>
</feature>
<accession>A0ABR9ZK23</accession>
<dbReference type="PANTHER" id="PTHR41773">
    <property type="entry name" value="GTP PYROPHOSPHATASE-RELATED"/>
    <property type="match status" value="1"/>
</dbReference>
<dbReference type="RefSeq" id="WP_194556677.1">
    <property type="nucleotide sequence ID" value="NZ_JADKMY010000002.1"/>
</dbReference>